<name>A0A2S1LD87_9FLAO</name>
<dbReference type="Proteomes" id="UP000244527">
    <property type="component" value="Chromosome"/>
</dbReference>
<dbReference type="EMBL" id="CP020918">
    <property type="protein sequence ID" value="AWG21723.1"/>
    <property type="molecule type" value="Genomic_DNA"/>
</dbReference>
<dbReference type="KEGG" id="ffa:FFWV33_09315"/>
<keyword evidence="3" id="KW-1185">Reference proteome</keyword>
<evidence type="ECO:0000313" key="3">
    <source>
        <dbReference type="Proteomes" id="UP000244527"/>
    </source>
</evidence>
<organism evidence="2 3">
    <name type="scientific">Flavobacterium faecale</name>
    <dbReference type="NCBI Taxonomy" id="1355330"/>
    <lineage>
        <taxon>Bacteria</taxon>
        <taxon>Pseudomonadati</taxon>
        <taxon>Bacteroidota</taxon>
        <taxon>Flavobacteriia</taxon>
        <taxon>Flavobacteriales</taxon>
        <taxon>Flavobacteriaceae</taxon>
        <taxon>Flavobacterium</taxon>
    </lineage>
</organism>
<feature type="signal peptide" evidence="1">
    <location>
        <begin position="1"/>
        <end position="18"/>
    </location>
</feature>
<dbReference type="RefSeq" id="WP_108740660.1">
    <property type="nucleotide sequence ID" value="NZ_CP020918.1"/>
</dbReference>
<gene>
    <name evidence="2" type="ORF">FFWV33_09315</name>
</gene>
<reference evidence="2 3" key="1">
    <citation type="submission" date="2017-04" db="EMBL/GenBank/DDBJ databases">
        <title>Compelte genome sequence of WV33.</title>
        <authorList>
            <person name="Lee P.C."/>
        </authorList>
    </citation>
    <scope>NUCLEOTIDE SEQUENCE [LARGE SCALE GENOMIC DNA]</scope>
    <source>
        <strain evidence="2 3">WV33</strain>
    </source>
</reference>
<dbReference type="OrthoDB" id="1370590at2"/>
<keyword evidence="1" id="KW-0732">Signal</keyword>
<accession>A0A2S1LD87</accession>
<evidence type="ECO:0000313" key="2">
    <source>
        <dbReference type="EMBL" id="AWG21723.1"/>
    </source>
</evidence>
<feature type="chain" id="PRO_5015690726" evidence="1">
    <location>
        <begin position="19"/>
        <end position="122"/>
    </location>
</feature>
<protein>
    <submittedName>
        <fullName evidence="2">Uncharacterized protein</fullName>
    </submittedName>
</protein>
<proteinExistence type="predicted"/>
<sequence length="122" mass="14339">MKKYLLIIAFLCIGQLVAQDISGNDPDKTLKEKIYTANKKRVMNFSKKQFDALFFEFFEKKNNVNTILSKEEFYQYTIQIAIFSDRLATLYPEEIQIANESKAKWLAEQYDDYLSVIKAKTK</sequence>
<dbReference type="AlphaFoldDB" id="A0A2S1LD87"/>
<evidence type="ECO:0000256" key="1">
    <source>
        <dbReference type="SAM" id="SignalP"/>
    </source>
</evidence>